<dbReference type="Proteomes" id="UP001562425">
    <property type="component" value="Unassembled WGS sequence"/>
</dbReference>
<reference evidence="15 16" key="1">
    <citation type="submission" date="2024-05" db="EMBL/GenBank/DDBJ databases">
        <title>Culex pipiens pipiens assembly and annotation.</title>
        <authorList>
            <person name="Alout H."/>
            <person name="Durand T."/>
        </authorList>
    </citation>
    <scope>NUCLEOTIDE SEQUENCE [LARGE SCALE GENOMIC DNA]</scope>
    <source>
        <strain evidence="15">HA-2024</strain>
        <tissue evidence="15">Whole body</tissue>
    </source>
</reference>
<dbReference type="InterPro" id="IPR016181">
    <property type="entry name" value="Acyl_CoA_acyltransferase"/>
</dbReference>
<keyword evidence="16" id="KW-1185">Reference proteome</keyword>
<evidence type="ECO:0000313" key="16">
    <source>
        <dbReference type="Proteomes" id="UP001562425"/>
    </source>
</evidence>
<comment type="catalytic activity">
    <reaction evidence="8">
        <text>serotonin + (5Z,8Z,11Z,14Z)-eicosatetraenoyl-CoA = N-[(5Z,8Z,11Z,14Z)-eicosatetraenoyl]-serotonin + CoA + H(+)</text>
        <dbReference type="Rhea" id="RHEA:51396"/>
        <dbReference type="ChEBI" id="CHEBI:15378"/>
        <dbReference type="ChEBI" id="CHEBI:57287"/>
        <dbReference type="ChEBI" id="CHEBI:57368"/>
        <dbReference type="ChEBI" id="CHEBI:132255"/>
        <dbReference type="ChEBI" id="CHEBI:350546"/>
    </reaction>
    <physiologicalReaction direction="left-to-right" evidence="8">
        <dbReference type="Rhea" id="RHEA:51397"/>
    </physiologicalReaction>
</comment>
<dbReference type="CDD" id="cd04301">
    <property type="entry name" value="NAT_SF"/>
    <property type="match status" value="1"/>
</dbReference>
<evidence type="ECO:0000256" key="5">
    <source>
        <dbReference type="ARBA" id="ARBA00039114"/>
    </source>
</evidence>
<dbReference type="FunFam" id="3.40.630.30:FF:000046">
    <property type="entry name" value="Dopamine N-acetyltransferase"/>
    <property type="match status" value="1"/>
</dbReference>
<sequence length="221" mass="24641">MNAMEQTSETNLVFRRATGEDREAVREAMAKFFYAEETVTVCYYNGSEVTRDDMEFSLSLIEHGYVTLALDGDRIVGLTGAGTIAADEAAKLREQAEAAETEKFGDILRFLAHMAEHGNVCKRFGVEQAFHVYFIAVDPDLRGKSLAKQLMEMQFELAAQLGVAVMSGDITNIHAGRMALGMGLECVYTVLFNDYRDEKSGRQVFVTQEPHEARTFVAKLE</sequence>
<comment type="catalytic activity">
    <reaction evidence="9">
        <text>dopamine + acetyl-CoA = N-acetyldopamine + CoA + H(+)</text>
        <dbReference type="Rhea" id="RHEA:51388"/>
        <dbReference type="ChEBI" id="CHEBI:15378"/>
        <dbReference type="ChEBI" id="CHEBI:57287"/>
        <dbReference type="ChEBI" id="CHEBI:57288"/>
        <dbReference type="ChEBI" id="CHEBI:59905"/>
        <dbReference type="ChEBI" id="CHEBI:125678"/>
    </reaction>
    <physiologicalReaction direction="left-to-right" evidence="9">
        <dbReference type="Rhea" id="RHEA:51389"/>
    </physiologicalReaction>
</comment>
<evidence type="ECO:0000259" key="14">
    <source>
        <dbReference type="Pfam" id="PF00583"/>
    </source>
</evidence>
<comment type="catalytic activity">
    <reaction evidence="12">
        <text>dopamine + hexadecanoyl-CoA = N-hexadecanoyl-dopamine + CoA + H(+)</text>
        <dbReference type="Rhea" id="RHEA:51376"/>
        <dbReference type="ChEBI" id="CHEBI:15378"/>
        <dbReference type="ChEBI" id="CHEBI:57287"/>
        <dbReference type="ChEBI" id="CHEBI:57379"/>
        <dbReference type="ChEBI" id="CHEBI:59905"/>
        <dbReference type="ChEBI" id="CHEBI:134058"/>
    </reaction>
    <physiologicalReaction direction="left-to-right" evidence="12">
        <dbReference type="Rhea" id="RHEA:51377"/>
    </physiologicalReaction>
</comment>
<proteinExistence type="inferred from homology"/>
<comment type="pathway">
    <text evidence="3">Aromatic compound metabolism; melatonin biosynthesis; melatonin from serotonin: step 1/2.</text>
</comment>
<comment type="catalytic activity">
    <reaction evidence="13">
        <text>serotonin + acetyl-CoA = N-acetylserotonin + CoA + H(+)</text>
        <dbReference type="Rhea" id="RHEA:25217"/>
        <dbReference type="ChEBI" id="CHEBI:15378"/>
        <dbReference type="ChEBI" id="CHEBI:17697"/>
        <dbReference type="ChEBI" id="CHEBI:57287"/>
        <dbReference type="ChEBI" id="CHEBI:57288"/>
        <dbReference type="ChEBI" id="CHEBI:350546"/>
        <dbReference type="EC" id="2.3.1.87"/>
    </reaction>
    <physiologicalReaction direction="left-to-right" evidence="13">
        <dbReference type="Rhea" id="RHEA:25218"/>
    </physiologicalReaction>
</comment>
<dbReference type="EC" id="2.3.1.87" evidence="5"/>
<evidence type="ECO:0000256" key="12">
    <source>
        <dbReference type="ARBA" id="ARBA00052335"/>
    </source>
</evidence>
<dbReference type="GO" id="GO:0004059">
    <property type="term" value="F:aralkylamine N-acetyltransferase activity"/>
    <property type="evidence" value="ECO:0007669"/>
    <property type="project" value="UniProtKB-EC"/>
</dbReference>
<evidence type="ECO:0000313" key="15">
    <source>
        <dbReference type="EMBL" id="KAL1384660.1"/>
    </source>
</evidence>
<evidence type="ECO:0000256" key="1">
    <source>
        <dbReference type="ARBA" id="ARBA00022679"/>
    </source>
</evidence>
<dbReference type="Pfam" id="PF00583">
    <property type="entry name" value="Acetyltransf_1"/>
    <property type="match status" value="1"/>
</dbReference>
<evidence type="ECO:0000256" key="3">
    <source>
        <dbReference type="ARBA" id="ARBA00037926"/>
    </source>
</evidence>
<evidence type="ECO:0000256" key="9">
    <source>
        <dbReference type="ARBA" id="ARBA00051711"/>
    </source>
</evidence>
<dbReference type="SUPFAM" id="SSF55729">
    <property type="entry name" value="Acyl-CoA N-acyltransferases (Nat)"/>
    <property type="match status" value="1"/>
</dbReference>
<evidence type="ECO:0000256" key="6">
    <source>
        <dbReference type="ARBA" id="ARBA00050189"/>
    </source>
</evidence>
<feature type="non-terminal residue" evidence="15">
    <location>
        <position position="221"/>
    </location>
</feature>
<comment type="catalytic activity">
    <reaction evidence="6">
        <text>dopamine + (9Z)-octadecenoyl-CoA = N-(9Z-octadecanoyl)-dopamine + CoA + H(+)</text>
        <dbReference type="Rhea" id="RHEA:51380"/>
        <dbReference type="ChEBI" id="CHEBI:15378"/>
        <dbReference type="ChEBI" id="CHEBI:31883"/>
        <dbReference type="ChEBI" id="CHEBI:57287"/>
        <dbReference type="ChEBI" id="CHEBI:57387"/>
        <dbReference type="ChEBI" id="CHEBI:59905"/>
    </reaction>
    <physiologicalReaction direction="left-to-right" evidence="6">
        <dbReference type="Rhea" id="RHEA:51381"/>
    </physiologicalReaction>
</comment>
<dbReference type="InterPro" id="IPR000182">
    <property type="entry name" value="GNAT_dom"/>
</dbReference>
<evidence type="ECO:0000256" key="7">
    <source>
        <dbReference type="ARBA" id="ARBA00050849"/>
    </source>
</evidence>
<organism evidence="15 16">
    <name type="scientific">Culex pipiens pipiens</name>
    <name type="common">Northern house mosquito</name>
    <dbReference type="NCBI Taxonomy" id="38569"/>
    <lineage>
        <taxon>Eukaryota</taxon>
        <taxon>Metazoa</taxon>
        <taxon>Ecdysozoa</taxon>
        <taxon>Arthropoda</taxon>
        <taxon>Hexapoda</taxon>
        <taxon>Insecta</taxon>
        <taxon>Pterygota</taxon>
        <taxon>Neoptera</taxon>
        <taxon>Endopterygota</taxon>
        <taxon>Diptera</taxon>
        <taxon>Nematocera</taxon>
        <taxon>Culicoidea</taxon>
        <taxon>Culicidae</taxon>
        <taxon>Culicinae</taxon>
        <taxon>Culicini</taxon>
        <taxon>Culex</taxon>
        <taxon>Culex</taxon>
    </lineage>
</organism>
<dbReference type="AlphaFoldDB" id="A0ABD1D071"/>
<comment type="caution">
    <text evidence="15">The sequence shown here is derived from an EMBL/GenBank/DDBJ whole genome shotgun (WGS) entry which is preliminary data.</text>
</comment>
<evidence type="ECO:0000256" key="4">
    <source>
        <dbReference type="ARBA" id="ARBA00038182"/>
    </source>
</evidence>
<name>A0ABD1D071_CULPP</name>
<dbReference type="PANTHER" id="PTHR20905:SF1">
    <property type="entry name" value="AT07410P-RELATED"/>
    <property type="match status" value="1"/>
</dbReference>
<comment type="catalytic activity">
    <reaction evidence="11">
        <text>serotonin + hexadecanoyl-CoA = N-hexadecanoyl-serotonin + CoA + H(+)</text>
        <dbReference type="Rhea" id="RHEA:51384"/>
        <dbReference type="ChEBI" id="CHEBI:15378"/>
        <dbReference type="ChEBI" id="CHEBI:57287"/>
        <dbReference type="ChEBI" id="CHEBI:57379"/>
        <dbReference type="ChEBI" id="CHEBI:134059"/>
        <dbReference type="ChEBI" id="CHEBI:350546"/>
    </reaction>
    <physiologicalReaction direction="left-to-right" evidence="11">
        <dbReference type="Rhea" id="RHEA:51385"/>
    </physiologicalReaction>
</comment>
<comment type="catalytic activity">
    <reaction evidence="7">
        <text>serotonin + octadecanoyl-CoA = N-octadecanoyl-serotonin + CoA + H(+)</text>
        <dbReference type="Rhea" id="RHEA:51400"/>
        <dbReference type="ChEBI" id="CHEBI:15378"/>
        <dbReference type="ChEBI" id="CHEBI:57287"/>
        <dbReference type="ChEBI" id="CHEBI:57394"/>
        <dbReference type="ChEBI" id="CHEBI:134065"/>
        <dbReference type="ChEBI" id="CHEBI:350546"/>
    </reaction>
    <physiologicalReaction direction="left-to-right" evidence="7">
        <dbReference type="Rhea" id="RHEA:51401"/>
    </physiologicalReaction>
</comment>
<evidence type="ECO:0000256" key="13">
    <source>
        <dbReference type="ARBA" id="ARBA00052491"/>
    </source>
</evidence>
<comment type="similarity">
    <text evidence="4">Belongs to the acetyltransferase family. AANAT subfamily.</text>
</comment>
<feature type="domain" description="N-acetyltransferase" evidence="14">
    <location>
        <begin position="117"/>
        <end position="165"/>
    </location>
</feature>
<comment type="catalytic activity">
    <reaction evidence="10">
        <text>serotonin + (9Z)-octadecenoyl-CoA = N-(9Z-octadecenoyl)-serotonin + CoA + H(+)</text>
        <dbReference type="Rhea" id="RHEA:51392"/>
        <dbReference type="ChEBI" id="CHEBI:15378"/>
        <dbReference type="ChEBI" id="CHEBI:57287"/>
        <dbReference type="ChEBI" id="CHEBI:57387"/>
        <dbReference type="ChEBI" id="CHEBI:134064"/>
        <dbReference type="ChEBI" id="CHEBI:350546"/>
    </reaction>
    <physiologicalReaction direction="left-to-right" evidence="10">
        <dbReference type="Rhea" id="RHEA:51393"/>
    </physiologicalReaction>
</comment>
<evidence type="ECO:0000256" key="2">
    <source>
        <dbReference type="ARBA" id="ARBA00023315"/>
    </source>
</evidence>
<gene>
    <name evidence="15" type="ORF">pipiens_003330</name>
</gene>
<dbReference type="PANTHER" id="PTHR20905">
    <property type="entry name" value="N-ACETYLTRANSFERASE-RELATED"/>
    <property type="match status" value="1"/>
</dbReference>
<accession>A0ABD1D071</accession>
<dbReference type="EMBL" id="JBEHCU010008329">
    <property type="protein sequence ID" value="KAL1384660.1"/>
    <property type="molecule type" value="Genomic_DNA"/>
</dbReference>
<evidence type="ECO:0000256" key="11">
    <source>
        <dbReference type="ARBA" id="ARBA00052178"/>
    </source>
</evidence>
<keyword evidence="2" id="KW-0012">Acyltransferase</keyword>
<evidence type="ECO:0000256" key="8">
    <source>
        <dbReference type="ARBA" id="ARBA00051284"/>
    </source>
</evidence>
<keyword evidence="1" id="KW-0808">Transferase</keyword>
<protein>
    <recommendedName>
        <fullName evidence="5">aralkylamine N-acetyltransferase</fullName>
        <ecNumber evidence="5">2.3.1.87</ecNumber>
    </recommendedName>
</protein>
<dbReference type="Gene3D" id="3.40.630.30">
    <property type="match status" value="1"/>
</dbReference>
<evidence type="ECO:0000256" key="10">
    <source>
        <dbReference type="ARBA" id="ARBA00051823"/>
    </source>
</evidence>